<organism evidence="2 3">
    <name type="scientific">Ephemerocybe angulata</name>
    <dbReference type="NCBI Taxonomy" id="980116"/>
    <lineage>
        <taxon>Eukaryota</taxon>
        <taxon>Fungi</taxon>
        <taxon>Dikarya</taxon>
        <taxon>Basidiomycota</taxon>
        <taxon>Agaricomycotina</taxon>
        <taxon>Agaricomycetes</taxon>
        <taxon>Agaricomycetidae</taxon>
        <taxon>Agaricales</taxon>
        <taxon>Agaricineae</taxon>
        <taxon>Psathyrellaceae</taxon>
        <taxon>Ephemerocybe</taxon>
    </lineage>
</organism>
<dbReference type="EMBL" id="JACGCI010000004">
    <property type="protein sequence ID" value="KAF6764499.1"/>
    <property type="molecule type" value="Genomic_DNA"/>
</dbReference>
<proteinExistence type="predicted"/>
<evidence type="ECO:0000313" key="3">
    <source>
        <dbReference type="Proteomes" id="UP000521943"/>
    </source>
</evidence>
<comment type="caution">
    <text evidence="2">The sequence shown here is derived from an EMBL/GenBank/DDBJ whole genome shotgun (WGS) entry which is preliminary data.</text>
</comment>
<evidence type="ECO:0000259" key="1">
    <source>
        <dbReference type="PROSITE" id="PS50181"/>
    </source>
</evidence>
<gene>
    <name evidence="2" type="ORF">DFP72DRAFT_1130386</name>
</gene>
<dbReference type="SUPFAM" id="SSF81383">
    <property type="entry name" value="F-box domain"/>
    <property type="match status" value="1"/>
</dbReference>
<reference evidence="2 3" key="1">
    <citation type="submission" date="2020-07" db="EMBL/GenBank/DDBJ databases">
        <title>Comparative genomics of pyrophilous fungi reveals a link between fire events and developmental genes.</title>
        <authorList>
            <consortium name="DOE Joint Genome Institute"/>
            <person name="Steindorff A.S."/>
            <person name="Carver A."/>
            <person name="Calhoun S."/>
            <person name="Stillman K."/>
            <person name="Liu H."/>
            <person name="Lipzen A."/>
            <person name="Pangilinan J."/>
            <person name="Labutti K."/>
            <person name="Bruns T.D."/>
            <person name="Grigoriev I.V."/>
        </authorList>
    </citation>
    <scope>NUCLEOTIDE SEQUENCE [LARGE SCALE GENOMIC DNA]</scope>
    <source>
        <strain evidence="2 3">CBS 144469</strain>
    </source>
</reference>
<evidence type="ECO:0000313" key="2">
    <source>
        <dbReference type="EMBL" id="KAF6764499.1"/>
    </source>
</evidence>
<dbReference type="OrthoDB" id="2688364at2759"/>
<dbReference type="Proteomes" id="UP000521943">
    <property type="component" value="Unassembled WGS sequence"/>
</dbReference>
<dbReference type="InterPro" id="IPR036047">
    <property type="entry name" value="F-box-like_dom_sf"/>
</dbReference>
<dbReference type="AlphaFoldDB" id="A0A8H6IGE3"/>
<protein>
    <recommendedName>
        <fullName evidence="1">F-box domain-containing protein</fullName>
    </recommendedName>
</protein>
<sequence>MAENRSRGILNLPLELFLCIIHELYAPDVLSLGQTCNAIRGAVNERRVWEAALRATCRLDQLFEPSYYPIEDLDILELQRAALEPWRRCASFTPELPSDNPSGGEGSVAGGNMLLKEIKLEGDDHRHFYNIWDMSAPEAATVASFRLATMELSSYESFRVFEVGPLPDVFSIREIASLQGISPELHLIGFWLQGDNLVCHFYEGVLVWDFVQSKYIAYPESWRDNYEWKPDHCLDGCKHWRMDHTPTETSGDLLQPSSENFFQMISQMASTSIRSDKMTAAFGATKPTSHVLGIPFHRTR</sequence>
<accession>A0A8H6IGE3</accession>
<dbReference type="InterPro" id="IPR001810">
    <property type="entry name" value="F-box_dom"/>
</dbReference>
<feature type="domain" description="F-box" evidence="1">
    <location>
        <begin position="6"/>
        <end position="52"/>
    </location>
</feature>
<keyword evidence="3" id="KW-1185">Reference proteome</keyword>
<dbReference type="PROSITE" id="PS50181">
    <property type="entry name" value="FBOX"/>
    <property type="match status" value="1"/>
</dbReference>
<name>A0A8H6IGE3_9AGAR</name>